<dbReference type="STRING" id="669874.A0A1E4TXB4"/>
<dbReference type="AlphaFoldDB" id="A0A1E4TXB4"/>
<sequence length="459" mass="51089">MSEPKKSTEADDVLEFLNSLPDNKAGNEDSKNGNGNGEKGVSSGGGNVGNDNNILDFLDELAANNVKKEEELKVKAEVPNAQVSEKQAEPKELESKQAASEQAEQQDRSISAWTSWWSNEGASRVNSLWGTAQSKAEETLRLAREKGLDHDALRKAFNEMVIANEEDGDGNINSRNGENEDEIKLPDPTKAMETLNKGFGLFSTKLGNVLDKLNNDLVEFNSSPTDEILNIKLIHDLKNYNYLNSLVGGNFKKVMYSQVDGNLMIKVNDNHISSKNDEKFKRNLNIFYGKSSDCEKLIFANIEAAVKSFEDSEIINGEKSSVQSNIFIGLHPIAISTSSNIDSTSQDSINIDPYSPGNFSFIVILKDITHNFTIITKSQPFPLKWANWLDGSDSSNNKNEEKVGEEEEKEEEKQEKQEQAKDEEIVVDPSDWVKSWIKDGLNLSFGVLAQSYVIKRMGY</sequence>
<feature type="compositionally biased region" description="Basic and acidic residues" evidence="1">
    <location>
        <begin position="86"/>
        <end position="95"/>
    </location>
</feature>
<proteinExistence type="predicted"/>
<keyword evidence="3" id="KW-1185">Reference proteome</keyword>
<reference evidence="3" key="1">
    <citation type="submission" date="2016-05" db="EMBL/GenBank/DDBJ databases">
        <title>Comparative genomics of biotechnologically important yeasts.</title>
        <authorList>
            <consortium name="DOE Joint Genome Institute"/>
            <person name="Riley R."/>
            <person name="Haridas S."/>
            <person name="Wolfe K.H."/>
            <person name="Lopes M.R."/>
            <person name="Hittinger C.T."/>
            <person name="Goker M."/>
            <person name="Salamov A."/>
            <person name="Wisecaver J."/>
            <person name="Long T.M."/>
            <person name="Aerts A.L."/>
            <person name="Barry K."/>
            <person name="Choi C."/>
            <person name="Clum A."/>
            <person name="Coughlan A.Y."/>
            <person name="Deshpande S."/>
            <person name="Douglass A.P."/>
            <person name="Hanson S.J."/>
            <person name="Klenk H.-P."/>
            <person name="Labutti K."/>
            <person name="Lapidus A."/>
            <person name="Lindquist E."/>
            <person name="Lipzen A."/>
            <person name="Meier-Kolthoff J.P."/>
            <person name="Ohm R.A."/>
            <person name="Otillar R.P."/>
            <person name="Pangilinan J."/>
            <person name="Peng Y."/>
            <person name="Rokas A."/>
            <person name="Rosa C.A."/>
            <person name="Scheuner C."/>
            <person name="Sibirny A.A."/>
            <person name="Slot J.C."/>
            <person name="Stielow J.B."/>
            <person name="Sun H."/>
            <person name="Kurtzman C.P."/>
            <person name="Blackwell M."/>
            <person name="Grigoriev I.V."/>
            <person name="Jeffries T.W."/>
        </authorList>
    </citation>
    <scope>NUCLEOTIDE SEQUENCE [LARGE SCALE GENOMIC DNA]</scope>
    <source>
        <strain evidence="3">NRRL Y-2460</strain>
    </source>
</reference>
<dbReference type="EMBL" id="KV454013">
    <property type="protein sequence ID" value="ODV96386.1"/>
    <property type="molecule type" value="Genomic_DNA"/>
</dbReference>
<evidence type="ECO:0000313" key="3">
    <source>
        <dbReference type="Proteomes" id="UP000094236"/>
    </source>
</evidence>
<dbReference type="Pfam" id="PF10310">
    <property type="entry name" value="DUF5427"/>
    <property type="match status" value="1"/>
</dbReference>
<feature type="compositionally biased region" description="Gly residues" evidence="1">
    <location>
        <begin position="34"/>
        <end position="48"/>
    </location>
</feature>
<dbReference type="Proteomes" id="UP000094236">
    <property type="component" value="Unassembled WGS sequence"/>
</dbReference>
<evidence type="ECO:0000256" key="1">
    <source>
        <dbReference type="SAM" id="MobiDB-lite"/>
    </source>
</evidence>
<feature type="region of interest" description="Disordered" evidence="1">
    <location>
        <begin position="72"/>
        <end position="107"/>
    </location>
</feature>
<dbReference type="PANTHER" id="PTHR28265">
    <property type="entry name" value="MAINTENANCE OF TELOMERE CAPPING PROTEIN 1"/>
    <property type="match status" value="1"/>
</dbReference>
<evidence type="ECO:0008006" key="4">
    <source>
        <dbReference type="Google" id="ProtNLM"/>
    </source>
</evidence>
<feature type="compositionally biased region" description="Basic and acidic residues" evidence="1">
    <location>
        <begin position="411"/>
        <end position="424"/>
    </location>
</feature>
<organism evidence="2 3">
    <name type="scientific">Pachysolen tannophilus NRRL Y-2460</name>
    <dbReference type="NCBI Taxonomy" id="669874"/>
    <lineage>
        <taxon>Eukaryota</taxon>
        <taxon>Fungi</taxon>
        <taxon>Dikarya</taxon>
        <taxon>Ascomycota</taxon>
        <taxon>Saccharomycotina</taxon>
        <taxon>Pichiomycetes</taxon>
        <taxon>Pachysolenaceae</taxon>
        <taxon>Pachysolen</taxon>
    </lineage>
</organism>
<accession>A0A1E4TXB4</accession>
<dbReference type="OrthoDB" id="5594977at2759"/>
<feature type="region of interest" description="Disordered" evidence="1">
    <location>
        <begin position="394"/>
        <end position="424"/>
    </location>
</feature>
<feature type="region of interest" description="Disordered" evidence="1">
    <location>
        <begin position="1"/>
        <end position="53"/>
    </location>
</feature>
<dbReference type="PANTHER" id="PTHR28265:SF1">
    <property type="entry name" value="MAINTENANCE OF TELOMERE CAPPING PROTEIN 1"/>
    <property type="match status" value="1"/>
</dbReference>
<evidence type="ECO:0000313" key="2">
    <source>
        <dbReference type="EMBL" id="ODV96386.1"/>
    </source>
</evidence>
<protein>
    <recommendedName>
        <fullName evidence="4">Maintenance of telomere capping protein 1</fullName>
    </recommendedName>
</protein>
<dbReference type="InterPro" id="IPR018814">
    <property type="entry name" value="DUF5427"/>
</dbReference>
<name>A0A1E4TXB4_PACTA</name>
<gene>
    <name evidence="2" type="ORF">PACTADRAFT_49745</name>
</gene>